<evidence type="ECO:0000313" key="5">
    <source>
        <dbReference type="Proteomes" id="UP001281003"/>
    </source>
</evidence>
<feature type="compositionally biased region" description="Acidic residues" evidence="1">
    <location>
        <begin position="106"/>
        <end position="121"/>
    </location>
</feature>
<organism evidence="4 5">
    <name type="scientific">Sordaria brevicollis</name>
    <dbReference type="NCBI Taxonomy" id="83679"/>
    <lineage>
        <taxon>Eukaryota</taxon>
        <taxon>Fungi</taxon>
        <taxon>Dikarya</taxon>
        <taxon>Ascomycota</taxon>
        <taxon>Pezizomycotina</taxon>
        <taxon>Sordariomycetes</taxon>
        <taxon>Sordariomycetidae</taxon>
        <taxon>Sordariales</taxon>
        <taxon>Sordariaceae</taxon>
        <taxon>Sordaria</taxon>
    </lineage>
</organism>
<proteinExistence type="predicted"/>
<dbReference type="Proteomes" id="UP001281003">
    <property type="component" value="Unassembled WGS sequence"/>
</dbReference>
<feature type="signal peptide" evidence="3">
    <location>
        <begin position="1"/>
        <end position="20"/>
    </location>
</feature>
<feature type="compositionally biased region" description="Pro residues" evidence="1">
    <location>
        <begin position="171"/>
        <end position="181"/>
    </location>
</feature>
<reference evidence="4" key="2">
    <citation type="submission" date="2023-07" db="EMBL/GenBank/DDBJ databases">
        <authorList>
            <consortium name="Lawrence Berkeley National Laboratory"/>
            <person name="Haridas S."/>
            <person name="Hensen N."/>
            <person name="Bonometti L."/>
            <person name="Westerberg I."/>
            <person name="Brannstrom I.O."/>
            <person name="Guillou S."/>
            <person name="Cros-Aarteil S."/>
            <person name="Calhoun S."/>
            <person name="Kuo A."/>
            <person name="Mondo S."/>
            <person name="Pangilinan J."/>
            <person name="Riley R."/>
            <person name="LaButti K."/>
            <person name="Andreopoulos B."/>
            <person name="Lipzen A."/>
            <person name="Chen C."/>
            <person name="Yanf M."/>
            <person name="Daum C."/>
            <person name="Ng V."/>
            <person name="Clum A."/>
            <person name="Steindorff A."/>
            <person name="Ohm R."/>
            <person name="Martin F."/>
            <person name="Silar P."/>
            <person name="Natvig D."/>
            <person name="Lalanne C."/>
            <person name="Gautier V."/>
            <person name="Ament-velasquez S.L."/>
            <person name="Kruys A."/>
            <person name="Hutchinson M.I."/>
            <person name="Powell A.J."/>
            <person name="Barry K."/>
            <person name="Miller A.N."/>
            <person name="Grigoriev I.V."/>
            <person name="Debuchy R."/>
            <person name="Gladieux P."/>
            <person name="Thoren M.H."/>
            <person name="Johannesson H."/>
        </authorList>
    </citation>
    <scope>NUCLEOTIDE SEQUENCE</scope>
    <source>
        <strain evidence="4">FGSC 1904</strain>
    </source>
</reference>
<keyword evidence="5" id="KW-1185">Reference proteome</keyword>
<evidence type="ECO:0000313" key="4">
    <source>
        <dbReference type="EMBL" id="KAK3400179.1"/>
    </source>
</evidence>
<accession>A0AAE0UE76</accession>
<gene>
    <name evidence="4" type="ORF">B0T20DRAFT_496532</name>
</gene>
<feature type="transmembrane region" description="Helical" evidence="2">
    <location>
        <begin position="257"/>
        <end position="275"/>
    </location>
</feature>
<name>A0AAE0UE76_SORBR</name>
<comment type="caution">
    <text evidence="4">The sequence shown here is derived from an EMBL/GenBank/DDBJ whole genome shotgun (WGS) entry which is preliminary data.</text>
</comment>
<keyword evidence="2" id="KW-0472">Membrane</keyword>
<keyword evidence="2" id="KW-0812">Transmembrane</keyword>
<protein>
    <submittedName>
        <fullName evidence="4">Uncharacterized protein</fullName>
    </submittedName>
</protein>
<evidence type="ECO:0000256" key="2">
    <source>
        <dbReference type="SAM" id="Phobius"/>
    </source>
</evidence>
<feature type="region of interest" description="Disordered" evidence="1">
    <location>
        <begin position="164"/>
        <end position="203"/>
    </location>
</feature>
<evidence type="ECO:0000256" key="1">
    <source>
        <dbReference type="SAM" id="MobiDB-lite"/>
    </source>
</evidence>
<evidence type="ECO:0000256" key="3">
    <source>
        <dbReference type="SAM" id="SignalP"/>
    </source>
</evidence>
<sequence>MHLSTLSIVTSIAAAGSASAFHWGTSAPPAGFGAAAAATDAVAPAPAGFAAAAAAASEAPVAGGPPAAGGPGARRPVAVSDEDVASITAEDLEGADSDADVSATAAEEDSDCEEESDDEGEGAAPVVGSTTIDCPFPTNFTWNGAPVVVTASTVLTLPCETEAPGATAAPFRPPPVRPPHGGPWDHKWNHDAPASGSAAPAPNSFSTPCDSFITQTAVATATNTEIVIPVTHAEPTWTKAPVQPTPPVTAGAGVVRGYPAVAAAVAVVFGVVGFFF</sequence>
<dbReference type="EMBL" id="JAUTDP010000004">
    <property type="protein sequence ID" value="KAK3400179.1"/>
    <property type="molecule type" value="Genomic_DNA"/>
</dbReference>
<feature type="chain" id="PRO_5041941837" evidence="3">
    <location>
        <begin position="21"/>
        <end position="276"/>
    </location>
</feature>
<keyword evidence="2" id="KW-1133">Transmembrane helix</keyword>
<dbReference type="AlphaFoldDB" id="A0AAE0UE76"/>
<keyword evidence="3" id="KW-0732">Signal</keyword>
<reference evidence="4" key="1">
    <citation type="journal article" date="2023" name="Mol. Phylogenet. Evol.">
        <title>Genome-scale phylogeny and comparative genomics of the fungal order Sordariales.</title>
        <authorList>
            <person name="Hensen N."/>
            <person name="Bonometti L."/>
            <person name="Westerberg I."/>
            <person name="Brannstrom I.O."/>
            <person name="Guillou S."/>
            <person name="Cros-Aarteil S."/>
            <person name="Calhoun S."/>
            <person name="Haridas S."/>
            <person name="Kuo A."/>
            <person name="Mondo S."/>
            <person name="Pangilinan J."/>
            <person name="Riley R."/>
            <person name="LaButti K."/>
            <person name="Andreopoulos B."/>
            <person name="Lipzen A."/>
            <person name="Chen C."/>
            <person name="Yan M."/>
            <person name="Daum C."/>
            <person name="Ng V."/>
            <person name="Clum A."/>
            <person name="Steindorff A."/>
            <person name="Ohm R.A."/>
            <person name="Martin F."/>
            <person name="Silar P."/>
            <person name="Natvig D.O."/>
            <person name="Lalanne C."/>
            <person name="Gautier V."/>
            <person name="Ament-Velasquez S.L."/>
            <person name="Kruys A."/>
            <person name="Hutchinson M.I."/>
            <person name="Powell A.J."/>
            <person name="Barry K."/>
            <person name="Miller A.N."/>
            <person name="Grigoriev I.V."/>
            <person name="Debuchy R."/>
            <person name="Gladieux P."/>
            <person name="Hiltunen Thoren M."/>
            <person name="Johannesson H."/>
        </authorList>
    </citation>
    <scope>NUCLEOTIDE SEQUENCE</scope>
    <source>
        <strain evidence="4">FGSC 1904</strain>
    </source>
</reference>
<feature type="compositionally biased region" description="Low complexity" evidence="1">
    <location>
        <begin position="192"/>
        <end position="203"/>
    </location>
</feature>
<feature type="region of interest" description="Disordered" evidence="1">
    <location>
        <begin position="89"/>
        <end position="129"/>
    </location>
</feature>
<feature type="compositionally biased region" description="Acidic residues" evidence="1">
    <location>
        <begin position="89"/>
        <end position="99"/>
    </location>
</feature>